<comment type="caution">
    <text evidence="7">The sequence shown here is derived from an EMBL/GenBank/DDBJ whole genome shotgun (WGS) entry which is preliminary data.</text>
</comment>
<evidence type="ECO:0000256" key="2">
    <source>
        <dbReference type="ARBA" id="ARBA00022833"/>
    </source>
</evidence>
<dbReference type="Proteomes" id="UP001302812">
    <property type="component" value="Unassembled WGS sequence"/>
</dbReference>
<keyword evidence="3" id="KW-0805">Transcription regulation</keyword>
<dbReference type="GO" id="GO:0003700">
    <property type="term" value="F:DNA-binding transcription factor activity"/>
    <property type="evidence" value="ECO:0007669"/>
    <property type="project" value="TreeGrafter"/>
</dbReference>
<evidence type="ECO:0000256" key="4">
    <source>
        <dbReference type="ARBA" id="ARBA00023125"/>
    </source>
</evidence>
<protein>
    <submittedName>
        <fullName evidence="7">Uncharacterized protein</fullName>
    </submittedName>
</protein>
<name>A0AAN6QCE0_9PEZI</name>
<dbReference type="PANTHER" id="PTHR37534">
    <property type="entry name" value="TRANSCRIPTIONAL ACTIVATOR PROTEIN UGA3"/>
    <property type="match status" value="1"/>
</dbReference>
<proteinExistence type="predicted"/>
<evidence type="ECO:0000256" key="1">
    <source>
        <dbReference type="ARBA" id="ARBA00004123"/>
    </source>
</evidence>
<dbReference type="EMBL" id="MU853371">
    <property type="protein sequence ID" value="KAK4107583.1"/>
    <property type="molecule type" value="Genomic_DNA"/>
</dbReference>
<keyword evidence="2" id="KW-0862">Zinc</keyword>
<keyword evidence="4" id="KW-0238">DNA-binding</keyword>
<reference evidence="7" key="2">
    <citation type="submission" date="2023-05" db="EMBL/GenBank/DDBJ databases">
        <authorList>
            <consortium name="Lawrence Berkeley National Laboratory"/>
            <person name="Steindorff A."/>
            <person name="Hensen N."/>
            <person name="Bonometti L."/>
            <person name="Westerberg I."/>
            <person name="Brannstrom I.O."/>
            <person name="Guillou S."/>
            <person name="Cros-Aarteil S."/>
            <person name="Calhoun S."/>
            <person name="Haridas S."/>
            <person name="Kuo A."/>
            <person name="Mondo S."/>
            <person name="Pangilinan J."/>
            <person name="Riley R."/>
            <person name="Labutti K."/>
            <person name="Andreopoulos B."/>
            <person name="Lipzen A."/>
            <person name="Chen C."/>
            <person name="Yanf M."/>
            <person name="Daum C."/>
            <person name="Ng V."/>
            <person name="Clum A."/>
            <person name="Ohm R."/>
            <person name="Martin F."/>
            <person name="Silar P."/>
            <person name="Natvig D."/>
            <person name="Lalanne C."/>
            <person name="Gautier V."/>
            <person name="Ament-Velasquez S.L."/>
            <person name="Kruys A."/>
            <person name="Hutchinson M.I."/>
            <person name="Powell A.J."/>
            <person name="Barry K."/>
            <person name="Miller A.N."/>
            <person name="Grigoriev I.V."/>
            <person name="Debuchy R."/>
            <person name="Gladieux P."/>
            <person name="Thoren M.H."/>
            <person name="Johannesson H."/>
        </authorList>
    </citation>
    <scope>NUCLEOTIDE SEQUENCE</scope>
    <source>
        <strain evidence="7">CBS 508.74</strain>
    </source>
</reference>
<evidence type="ECO:0000313" key="8">
    <source>
        <dbReference type="Proteomes" id="UP001302812"/>
    </source>
</evidence>
<evidence type="ECO:0000313" key="7">
    <source>
        <dbReference type="EMBL" id="KAK4107583.1"/>
    </source>
</evidence>
<dbReference type="Pfam" id="PF11951">
    <property type="entry name" value="Fungal_trans_2"/>
    <property type="match status" value="1"/>
</dbReference>
<dbReference type="PANTHER" id="PTHR37534:SF2">
    <property type="entry name" value="N-ACETYLTRANSFERASE DOMAIN-CONTAINING PROTEIN"/>
    <property type="match status" value="1"/>
</dbReference>
<gene>
    <name evidence="7" type="ORF">N656DRAFT_719711</name>
</gene>
<dbReference type="GO" id="GO:0045944">
    <property type="term" value="P:positive regulation of transcription by RNA polymerase II"/>
    <property type="evidence" value="ECO:0007669"/>
    <property type="project" value="TreeGrafter"/>
</dbReference>
<keyword evidence="8" id="KW-1185">Reference proteome</keyword>
<dbReference type="InterPro" id="IPR021858">
    <property type="entry name" value="Fun_TF"/>
</dbReference>
<keyword evidence="6" id="KW-0539">Nucleus</keyword>
<dbReference type="GO" id="GO:0005634">
    <property type="term" value="C:nucleus"/>
    <property type="evidence" value="ECO:0007669"/>
    <property type="project" value="UniProtKB-SubCell"/>
</dbReference>
<evidence type="ECO:0000256" key="6">
    <source>
        <dbReference type="ARBA" id="ARBA00023242"/>
    </source>
</evidence>
<comment type="subcellular location">
    <subcellularLocation>
        <location evidence="1">Nucleus</location>
    </subcellularLocation>
</comment>
<evidence type="ECO:0000256" key="5">
    <source>
        <dbReference type="ARBA" id="ARBA00023163"/>
    </source>
</evidence>
<accession>A0AAN6QCE0</accession>
<dbReference type="GeneID" id="89936517"/>
<keyword evidence="5" id="KW-0804">Transcription</keyword>
<dbReference type="GO" id="GO:0000976">
    <property type="term" value="F:transcription cis-regulatory region binding"/>
    <property type="evidence" value="ECO:0007669"/>
    <property type="project" value="TreeGrafter"/>
</dbReference>
<organism evidence="7 8">
    <name type="scientific">Canariomyces notabilis</name>
    <dbReference type="NCBI Taxonomy" id="2074819"/>
    <lineage>
        <taxon>Eukaryota</taxon>
        <taxon>Fungi</taxon>
        <taxon>Dikarya</taxon>
        <taxon>Ascomycota</taxon>
        <taxon>Pezizomycotina</taxon>
        <taxon>Sordariomycetes</taxon>
        <taxon>Sordariomycetidae</taxon>
        <taxon>Sordariales</taxon>
        <taxon>Chaetomiaceae</taxon>
        <taxon>Canariomyces</taxon>
    </lineage>
</organism>
<reference evidence="7" key="1">
    <citation type="journal article" date="2023" name="Mol. Phylogenet. Evol.">
        <title>Genome-scale phylogeny and comparative genomics of the fungal order Sordariales.</title>
        <authorList>
            <person name="Hensen N."/>
            <person name="Bonometti L."/>
            <person name="Westerberg I."/>
            <person name="Brannstrom I.O."/>
            <person name="Guillou S."/>
            <person name="Cros-Aarteil S."/>
            <person name="Calhoun S."/>
            <person name="Haridas S."/>
            <person name="Kuo A."/>
            <person name="Mondo S."/>
            <person name="Pangilinan J."/>
            <person name="Riley R."/>
            <person name="LaButti K."/>
            <person name="Andreopoulos B."/>
            <person name="Lipzen A."/>
            <person name="Chen C."/>
            <person name="Yan M."/>
            <person name="Daum C."/>
            <person name="Ng V."/>
            <person name="Clum A."/>
            <person name="Steindorff A."/>
            <person name="Ohm R.A."/>
            <person name="Martin F."/>
            <person name="Silar P."/>
            <person name="Natvig D.O."/>
            <person name="Lalanne C."/>
            <person name="Gautier V."/>
            <person name="Ament-Velasquez S.L."/>
            <person name="Kruys A."/>
            <person name="Hutchinson M.I."/>
            <person name="Powell A.J."/>
            <person name="Barry K."/>
            <person name="Miller A.N."/>
            <person name="Grigoriev I.V."/>
            <person name="Debuchy R."/>
            <person name="Gladieux P."/>
            <person name="Hiltunen Thoren M."/>
            <person name="Johannesson H."/>
        </authorList>
    </citation>
    <scope>NUCLEOTIDE SEQUENCE</scope>
    <source>
        <strain evidence="7">CBS 508.74</strain>
    </source>
</reference>
<dbReference type="AlphaFoldDB" id="A0AAN6QCE0"/>
<sequence>MSAPPKWPLSDPGEAYLVRHFVQKLAVWLDLCDPNRSFEYEVPERARSYPILLNAILALSARHLAETGAPEYEQCALHYNEACLKDLRNNLGCGWSEEVFAAAIILQVVAEMDCPADGEYRSIKDGHLCGIHSFVKQGNLTPGTLAAASFWVGLRQEIYRAVMVGRMVKLNLEHPLVDRSPLDEMPAKDYYAWANRAVVHCADVLNFCYSLESMEATEWNKHQKRRWLELHSWNCEWEEKKPTSFNPCHKGRGAGPFQAIWYLRSCQVIGIQHHLLAKLFLLDRGLEKGAPIPDNGYPVDERIRDIVRQICGIGLGNQWTAPSMFTACMAIAAFGEKYFSALSHHSELRAMLKILCDTQRDHGRSTKEVQTKLGNIVGWSDEGRLQNLKAEPNIPYKCEA</sequence>
<evidence type="ECO:0000256" key="3">
    <source>
        <dbReference type="ARBA" id="ARBA00023015"/>
    </source>
</evidence>
<dbReference type="RefSeq" id="XP_064665153.1">
    <property type="nucleotide sequence ID" value="XM_064812392.1"/>
</dbReference>